<dbReference type="PANTHER" id="PTHR42085:SF2">
    <property type="entry name" value="F-BOX DOMAIN-CONTAINING PROTEIN"/>
    <property type="match status" value="1"/>
</dbReference>
<keyword evidence="3" id="KW-1185">Reference proteome</keyword>
<dbReference type="Pfam" id="PF20150">
    <property type="entry name" value="2EXR"/>
    <property type="match status" value="1"/>
</dbReference>
<dbReference type="Proteomes" id="UP000193240">
    <property type="component" value="Unassembled WGS sequence"/>
</dbReference>
<protein>
    <recommendedName>
        <fullName evidence="1">2EXR domain-containing protein</fullName>
    </recommendedName>
</protein>
<dbReference type="AlphaFoldDB" id="A0A1Y2M0V8"/>
<evidence type="ECO:0000313" key="3">
    <source>
        <dbReference type="Proteomes" id="UP000193240"/>
    </source>
</evidence>
<evidence type="ECO:0000313" key="2">
    <source>
        <dbReference type="EMBL" id="OSS49087.1"/>
    </source>
</evidence>
<dbReference type="PANTHER" id="PTHR42085">
    <property type="entry name" value="F-BOX DOMAIN-CONTAINING PROTEIN"/>
    <property type="match status" value="1"/>
</dbReference>
<feature type="domain" description="2EXR" evidence="1">
    <location>
        <begin position="3"/>
        <end position="69"/>
    </location>
</feature>
<name>A0A1Y2M0V8_EPING</name>
<organism evidence="2 3">
    <name type="scientific">Epicoccum nigrum</name>
    <name type="common">Soil fungus</name>
    <name type="synonym">Epicoccum purpurascens</name>
    <dbReference type="NCBI Taxonomy" id="105696"/>
    <lineage>
        <taxon>Eukaryota</taxon>
        <taxon>Fungi</taxon>
        <taxon>Dikarya</taxon>
        <taxon>Ascomycota</taxon>
        <taxon>Pezizomycotina</taxon>
        <taxon>Dothideomycetes</taxon>
        <taxon>Pleosporomycetidae</taxon>
        <taxon>Pleosporales</taxon>
        <taxon>Pleosporineae</taxon>
        <taxon>Didymellaceae</taxon>
        <taxon>Epicoccum</taxon>
    </lineage>
</organism>
<evidence type="ECO:0000259" key="1">
    <source>
        <dbReference type="Pfam" id="PF20150"/>
    </source>
</evidence>
<dbReference type="InterPro" id="IPR038883">
    <property type="entry name" value="AN11006-like"/>
</dbReference>
<dbReference type="InterPro" id="IPR045518">
    <property type="entry name" value="2EXR"/>
</dbReference>
<reference evidence="2 3" key="1">
    <citation type="journal article" date="2017" name="Genome Announc.">
        <title>Genome sequence of the saprophytic ascomycete Epicoccum nigrum ICMP 19927 strain isolated from New Zealand.</title>
        <authorList>
            <person name="Fokin M."/>
            <person name="Fleetwood D."/>
            <person name="Weir B.S."/>
            <person name="Villas-Boas S.G."/>
        </authorList>
    </citation>
    <scope>NUCLEOTIDE SEQUENCE [LARGE SCALE GENOMIC DNA]</scope>
    <source>
        <strain evidence="2 3">ICMP 19927</strain>
    </source>
</reference>
<dbReference type="InParanoid" id="A0A1Y2M0V8"/>
<proteinExistence type="predicted"/>
<sequence length="130" mass="15176">MNFLNLPGELRNMIYSYALSYNSPLTIRAQGSKFHTYHHNRTTNTRKRVVENLPLVCKQLRYETQGLVYSCNDIAFDSPLKAMRTCSMFLRRAPESVQNRLRRVIVVEKRAEDFRRMYKRIGAVLTGANS</sequence>
<gene>
    <name evidence="2" type="ORF">B5807_05319</name>
</gene>
<dbReference type="EMBL" id="KZ107844">
    <property type="protein sequence ID" value="OSS49087.1"/>
    <property type="molecule type" value="Genomic_DNA"/>
</dbReference>
<accession>A0A1Y2M0V8</accession>